<name>A0A9P6XM88_RHIOR</name>
<accession>A0A9P6XM88</accession>
<dbReference type="AlphaFoldDB" id="A0A9P6XM88"/>
<dbReference type="AntiFam" id="ANF00193">
    <property type="entry name" value="Shadow ORF (opposite ilvB)"/>
</dbReference>
<sequence length="94" mass="9985">MASHSWKASVPMAAVETWPLTHSTGIESHMASSKPEVVLAIPGPEVTNTTPVRPVLRAYPSAACTAACSWRTSTWRRRGSAYSASYSGRTAPPG</sequence>
<comment type="caution">
    <text evidence="1">The sequence shown here is derived from an EMBL/GenBank/DDBJ whole genome shotgun (WGS) entry which is preliminary data.</text>
</comment>
<dbReference type="Proteomes" id="UP000717996">
    <property type="component" value="Unassembled WGS sequence"/>
</dbReference>
<reference evidence="1" key="1">
    <citation type="journal article" date="2020" name="Microb. Genom.">
        <title>Genetic diversity of clinical and environmental Mucorales isolates obtained from an investigation of mucormycosis cases among solid organ transplant recipients.</title>
        <authorList>
            <person name="Nguyen M.H."/>
            <person name="Kaul D."/>
            <person name="Muto C."/>
            <person name="Cheng S.J."/>
            <person name="Richter R.A."/>
            <person name="Bruno V.M."/>
            <person name="Liu G."/>
            <person name="Beyhan S."/>
            <person name="Sundermann A.J."/>
            <person name="Mounaud S."/>
            <person name="Pasculle A.W."/>
            <person name="Nierman W.C."/>
            <person name="Driscoll E."/>
            <person name="Cumbie R."/>
            <person name="Clancy C.J."/>
            <person name="Dupont C.L."/>
        </authorList>
    </citation>
    <scope>NUCLEOTIDE SEQUENCE</scope>
    <source>
        <strain evidence="1">GL16</strain>
    </source>
</reference>
<evidence type="ECO:0000313" key="1">
    <source>
        <dbReference type="EMBL" id="KAG1524028.1"/>
    </source>
</evidence>
<organism evidence="1 2">
    <name type="scientific">Rhizopus oryzae</name>
    <name type="common">Mucormycosis agent</name>
    <name type="synonym">Rhizopus arrhizus var. delemar</name>
    <dbReference type="NCBI Taxonomy" id="64495"/>
    <lineage>
        <taxon>Eukaryota</taxon>
        <taxon>Fungi</taxon>
        <taxon>Fungi incertae sedis</taxon>
        <taxon>Mucoromycota</taxon>
        <taxon>Mucoromycotina</taxon>
        <taxon>Mucoromycetes</taxon>
        <taxon>Mucorales</taxon>
        <taxon>Mucorineae</taxon>
        <taxon>Rhizopodaceae</taxon>
        <taxon>Rhizopus</taxon>
    </lineage>
</organism>
<evidence type="ECO:0000313" key="2">
    <source>
        <dbReference type="Proteomes" id="UP000717996"/>
    </source>
</evidence>
<gene>
    <name evidence="1" type="ORF">G6F51_014461</name>
</gene>
<dbReference type="EMBL" id="JAANIT010010677">
    <property type="protein sequence ID" value="KAG1524028.1"/>
    <property type="molecule type" value="Genomic_DNA"/>
</dbReference>
<protein>
    <submittedName>
        <fullName evidence="1">Uncharacterized protein</fullName>
    </submittedName>
</protein>
<proteinExistence type="predicted"/>